<comment type="cofactor">
    <cofactor evidence="1">
        <name>Mg(2+)</name>
        <dbReference type="ChEBI" id="CHEBI:18420"/>
    </cofactor>
</comment>
<dbReference type="SUPFAM" id="SSF51621">
    <property type="entry name" value="Phosphoenolpyruvate/pyruvate domain"/>
    <property type="match status" value="1"/>
</dbReference>
<dbReference type="InterPro" id="IPR015813">
    <property type="entry name" value="Pyrv/PenolPyrv_kinase-like_dom"/>
</dbReference>
<evidence type="ECO:0000313" key="8">
    <source>
        <dbReference type="Proteomes" id="UP000223759"/>
    </source>
</evidence>
<dbReference type="Gene3D" id="3.20.20.60">
    <property type="entry name" value="Phosphoenolpyruvate-binding domains"/>
    <property type="match status" value="1"/>
</dbReference>
<evidence type="ECO:0000256" key="3">
    <source>
        <dbReference type="ARBA" id="ARBA00022842"/>
    </source>
</evidence>
<keyword evidence="3 5" id="KW-0460">Magnesium</keyword>
<feature type="binding site" evidence="4">
    <location>
        <position position="112"/>
    </location>
    <ligand>
        <name>substrate</name>
    </ligand>
</feature>
<gene>
    <name evidence="7" type="ORF">SAMN05216526_1879</name>
</gene>
<dbReference type="RefSeq" id="WP_076756286.1">
    <property type="nucleotide sequence ID" value="NZ_CP023018.1"/>
</dbReference>
<sequence length="265" mass="28550">MRSFLFVPATTPERFAKARTSGADAVIIDLEDAVSPEQKESARRQLDATLKTDRDFLVRINAPGSPWFDEDLNAIIAADPLGVVIPKAESTSQIEAITARLNPRVRIFPLIETAAGLAHCREIAKATQVTALMFGTLDFQLDLNLQLSSQDLNPFRLELTLASRLAGIAAPIDGVCVDFRDDAKLNAELHNAVSVGFGGKLCIHPCQVAATNTAFLPSKDEIAWAERVIEADSASGGAATVCNGMMVDRPVVERAQGILRLAQSR</sequence>
<feature type="binding site" evidence="4">
    <location>
        <position position="59"/>
    </location>
    <ligand>
        <name>substrate</name>
    </ligand>
</feature>
<proteinExistence type="predicted"/>
<organism evidence="7 8">
    <name type="scientific">Ectothiorhodosinus mongolicus</name>
    <dbReference type="NCBI Taxonomy" id="233100"/>
    <lineage>
        <taxon>Bacteria</taxon>
        <taxon>Pseudomonadati</taxon>
        <taxon>Pseudomonadota</taxon>
        <taxon>Gammaproteobacteria</taxon>
        <taxon>Chromatiales</taxon>
        <taxon>Ectothiorhodospiraceae</taxon>
        <taxon>Ectothiorhodosinus</taxon>
    </lineage>
</organism>
<protein>
    <submittedName>
        <fullName evidence="7">Citrate lyase subunit beta / citryl-CoA lyase</fullName>
    </submittedName>
</protein>
<dbReference type="STRING" id="233100.SAMN05216526_1879"/>
<feature type="binding site" evidence="5">
    <location>
        <position position="112"/>
    </location>
    <ligand>
        <name>Mg(2+)</name>
        <dbReference type="ChEBI" id="CHEBI:18420"/>
    </ligand>
</feature>
<dbReference type="InterPro" id="IPR040442">
    <property type="entry name" value="Pyrv_kinase-like_dom_sf"/>
</dbReference>
<keyword evidence="7" id="KW-0456">Lyase</keyword>
<dbReference type="InterPro" id="IPR011206">
    <property type="entry name" value="Citrate_lyase_beta/mcl1/mcl2"/>
</dbReference>
<feature type="binding site" evidence="5">
    <location>
        <position position="138"/>
    </location>
    <ligand>
        <name>Mg(2+)</name>
        <dbReference type="ChEBI" id="CHEBI:18420"/>
    </ligand>
</feature>
<dbReference type="Pfam" id="PF03328">
    <property type="entry name" value="HpcH_HpaI"/>
    <property type="match status" value="1"/>
</dbReference>
<feature type="domain" description="HpcH/HpaI aldolase/citrate lyase" evidence="6">
    <location>
        <begin position="2"/>
        <end position="205"/>
    </location>
</feature>
<evidence type="ECO:0000259" key="6">
    <source>
        <dbReference type="Pfam" id="PF03328"/>
    </source>
</evidence>
<dbReference type="PANTHER" id="PTHR32308:SF10">
    <property type="entry name" value="CITRATE LYASE SUBUNIT BETA"/>
    <property type="match status" value="1"/>
</dbReference>
<evidence type="ECO:0000256" key="2">
    <source>
        <dbReference type="ARBA" id="ARBA00022723"/>
    </source>
</evidence>
<reference evidence="7 8" key="1">
    <citation type="submission" date="2017-01" db="EMBL/GenBank/DDBJ databases">
        <authorList>
            <person name="Mah S.A."/>
            <person name="Swanson W.J."/>
            <person name="Moy G.W."/>
            <person name="Vacquier V.D."/>
        </authorList>
    </citation>
    <scope>NUCLEOTIDE SEQUENCE [LARGE SCALE GENOMIC DNA]</scope>
    <source>
        <strain evidence="7 8">M9</strain>
    </source>
</reference>
<name>A0A1R3W7L1_9GAMM</name>
<dbReference type="InterPro" id="IPR005000">
    <property type="entry name" value="Aldolase/citrate-lyase_domain"/>
</dbReference>
<dbReference type="Proteomes" id="UP000223759">
    <property type="component" value="Unassembled WGS sequence"/>
</dbReference>
<dbReference type="PIRSF" id="PIRSF015582">
    <property type="entry name" value="Cit_lyase_B"/>
    <property type="match status" value="1"/>
</dbReference>
<evidence type="ECO:0000256" key="5">
    <source>
        <dbReference type="PIRSR" id="PIRSR015582-2"/>
    </source>
</evidence>
<dbReference type="AlphaFoldDB" id="A0A1R3W7L1"/>
<dbReference type="OrthoDB" id="348111at2"/>
<evidence type="ECO:0000313" key="7">
    <source>
        <dbReference type="EMBL" id="SIT73664.1"/>
    </source>
</evidence>
<accession>A0A1R3W7L1</accession>
<keyword evidence="2 5" id="KW-0479">Metal-binding</keyword>
<dbReference type="EMBL" id="FTPK01000004">
    <property type="protein sequence ID" value="SIT73664.1"/>
    <property type="molecule type" value="Genomic_DNA"/>
</dbReference>
<evidence type="ECO:0000256" key="1">
    <source>
        <dbReference type="ARBA" id="ARBA00001946"/>
    </source>
</evidence>
<dbReference type="PANTHER" id="PTHR32308">
    <property type="entry name" value="LYASE BETA SUBUNIT, PUTATIVE (AFU_ORTHOLOGUE AFUA_4G13030)-RELATED"/>
    <property type="match status" value="1"/>
</dbReference>
<dbReference type="GO" id="GO:0016829">
    <property type="term" value="F:lyase activity"/>
    <property type="evidence" value="ECO:0007669"/>
    <property type="project" value="UniProtKB-KW"/>
</dbReference>
<dbReference type="GO" id="GO:0006107">
    <property type="term" value="P:oxaloacetate metabolic process"/>
    <property type="evidence" value="ECO:0007669"/>
    <property type="project" value="TreeGrafter"/>
</dbReference>
<evidence type="ECO:0000256" key="4">
    <source>
        <dbReference type="PIRSR" id="PIRSR015582-1"/>
    </source>
</evidence>
<keyword evidence="8" id="KW-1185">Reference proteome</keyword>
<dbReference type="GO" id="GO:0000287">
    <property type="term" value="F:magnesium ion binding"/>
    <property type="evidence" value="ECO:0007669"/>
    <property type="project" value="TreeGrafter"/>
</dbReference>